<organism evidence="1 2">
    <name type="scientific">Trichogramma brassicae</name>
    <dbReference type="NCBI Taxonomy" id="86971"/>
    <lineage>
        <taxon>Eukaryota</taxon>
        <taxon>Metazoa</taxon>
        <taxon>Ecdysozoa</taxon>
        <taxon>Arthropoda</taxon>
        <taxon>Hexapoda</taxon>
        <taxon>Insecta</taxon>
        <taxon>Pterygota</taxon>
        <taxon>Neoptera</taxon>
        <taxon>Endopterygota</taxon>
        <taxon>Hymenoptera</taxon>
        <taxon>Apocrita</taxon>
        <taxon>Proctotrupomorpha</taxon>
        <taxon>Chalcidoidea</taxon>
        <taxon>Trichogrammatidae</taxon>
        <taxon>Trichogramma</taxon>
    </lineage>
</organism>
<dbReference type="AlphaFoldDB" id="A0A6H5I758"/>
<dbReference type="Proteomes" id="UP000479190">
    <property type="component" value="Unassembled WGS sequence"/>
</dbReference>
<evidence type="ECO:0000313" key="2">
    <source>
        <dbReference type="Proteomes" id="UP000479190"/>
    </source>
</evidence>
<accession>A0A6H5I758</accession>
<dbReference type="EMBL" id="CADCXV010000683">
    <property type="protein sequence ID" value="CAB0032551.1"/>
    <property type="molecule type" value="Genomic_DNA"/>
</dbReference>
<proteinExistence type="predicted"/>
<gene>
    <name evidence="1" type="ORF">TBRA_LOCUS4482</name>
</gene>
<reference evidence="1 2" key="1">
    <citation type="submission" date="2020-02" db="EMBL/GenBank/DDBJ databases">
        <authorList>
            <person name="Ferguson B K."/>
        </authorList>
    </citation>
    <scope>NUCLEOTIDE SEQUENCE [LARGE SCALE GENOMIC DNA]</scope>
</reference>
<name>A0A6H5I758_9HYME</name>
<sequence>MLYARSNWIRTRARMLRAARSDVFCEFACPLRTALNIEKRVHVAAAAQCIAAIVLYAEGRVHSRNAAHPRARTMPADDIYLPMQTLYNAQALIAAFRHWPELLISIQYVIMQRVSLASSLYICSGRHAPSGWNFTPDRSPAYTHNPERAGLFTKFSILRTKSDDIRLLITCKRSVYSVRITDGNTLDEFLYSIIYIIMLDALRAKSSPQKYGSCYLRKCLNSCSIVQGGSCDKQVTRYSSMHESLLYRAALLLLQQLSLQRDGDNVDDKISSTTQSRTGILLFNVYSVYNAGYVILLYIDLNGGIEIVFGYLILSACKKLLAGGGENGVLRPTYVVARTFPVECSHTGAAPAAMGSSARDVAQPLARAPSNAPTIYMRSHTICRPV</sequence>
<protein>
    <submittedName>
        <fullName evidence="1">Uncharacterized protein</fullName>
    </submittedName>
</protein>
<evidence type="ECO:0000313" key="1">
    <source>
        <dbReference type="EMBL" id="CAB0032551.1"/>
    </source>
</evidence>
<keyword evidence="2" id="KW-1185">Reference proteome</keyword>